<evidence type="ECO:0000256" key="5">
    <source>
        <dbReference type="SAM" id="MobiDB-lite"/>
    </source>
</evidence>
<organism evidence="7 8">
    <name type="scientific">Cryomyces antarcticus</name>
    <dbReference type="NCBI Taxonomy" id="329879"/>
    <lineage>
        <taxon>Eukaryota</taxon>
        <taxon>Fungi</taxon>
        <taxon>Dikarya</taxon>
        <taxon>Ascomycota</taxon>
        <taxon>Pezizomycotina</taxon>
        <taxon>Dothideomycetes</taxon>
        <taxon>Dothideomycetes incertae sedis</taxon>
        <taxon>Cryomyces</taxon>
    </lineage>
</organism>
<evidence type="ECO:0000256" key="3">
    <source>
        <dbReference type="ARBA" id="ARBA00023098"/>
    </source>
</evidence>
<dbReference type="EMBL" id="JAVRRA010025466">
    <property type="protein sequence ID" value="KAK5112526.1"/>
    <property type="molecule type" value="Genomic_DNA"/>
</dbReference>
<dbReference type="SUPFAM" id="SSF52151">
    <property type="entry name" value="FabD/lysophospholipase-like"/>
    <property type="match status" value="1"/>
</dbReference>
<dbReference type="Gene3D" id="3.40.1090.10">
    <property type="entry name" value="Cytosolic phospholipase A2 catalytic domain"/>
    <property type="match status" value="1"/>
</dbReference>
<dbReference type="PANTHER" id="PTHR24185">
    <property type="entry name" value="CALCIUM-INDEPENDENT PHOSPHOLIPASE A2-GAMMA"/>
    <property type="match status" value="1"/>
</dbReference>
<evidence type="ECO:0000313" key="8">
    <source>
        <dbReference type="Proteomes" id="UP001357485"/>
    </source>
</evidence>
<dbReference type="PANTHER" id="PTHR24185:SF1">
    <property type="entry name" value="CALCIUM-INDEPENDENT PHOSPHOLIPASE A2-GAMMA"/>
    <property type="match status" value="1"/>
</dbReference>
<feature type="domain" description="PNPLA" evidence="6">
    <location>
        <begin position="1"/>
        <end position="49"/>
    </location>
</feature>
<dbReference type="InterPro" id="IPR016035">
    <property type="entry name" value="Acyl_Trfase/lysoPLipase"/>
</dbReference>
<evidence type="ECO:0000256" key="2">
    <source>
        <dbReference type="ARBA" id="ARBA00022963"/>
    </source>
</evidence>
<dbReference type="PROSITE" id="PS51635">
    <property type="entry name" value="PNPLA"/>
    <property type="match status" value="1"/>
</dbReference>
<name>A0ABR0KRD6_9PEZI</name>
<dbReference type="InterPro" id="IPR002641">
    <property type="entry name" value="PNPLA_dom"/>
</dbReference>
<keyword evidence="2" id="KW-0442">Lipid degradation</keyword>
<keyword evidence="3" id="KW-0443">Lipid metabolism</keyword>
<protein>
    <recommendedName>
        <fullName evidence="6">PNPLA domain-containing protein</fullName>
    </recommendedName>
</protein>
<sequence length="238" mass="26986">ADKLRIWEVTRATSAAPFYFKMLEAELEGGVKAFRDGGIRENNPSGAAWSEFISLYGMEAYHRSEANATPALLLSVGTGRPDLSADGFPAAWPGPFGQFKLTKKIADIFAVFQNVLIKYTDGEKQHDRMLAEAKGEGENTWYKRLNVSTGLEHMKLDDWVKGPWRDPAAAEDSEPSIVPGGQSLTRMEKVTQEYLERDFDGRFDTYAPPKMMLEQAAEKLVRHRRARERTRTEKPERW</sequence>
<feature type="region of interest" description="Disordered" evidence="5">
    <location>
        <begin position="219"/>
        <end position="238"/>
    </location>
</feature>
<keyword evidence="8" id="KW-1185">Reference proteome</keyword>
<evidence type="ECO:0000259" key="6">
    <source>
        <dbReference type="PROSITE" id="PS51635"/>
    </source>
</evidence>
<evidence type="ECO:0000313" key="7">
    <source>
        <dbReference type="EMBL" id="KAK5112526.1"/>
    </source>
</evidence>
<feature type="non-terminal residue" evidence="7">
    <location>
        <position position="1"/>
    </location>
</feature>
<feature type="compositionally biased region" description="Basic and acidic residues" evidence="5">
    <location>
        <begin position="229"/>
        <end position="238"/>
    </location>
</feature>
<feature type="non-terminal residue" evidence="7">
    <location>
        <position position="238"/>
    </location>
</feature>
<accession>A0ABR0KRD6</accession>
<evidence type="ECO:0000256" key="4">
    <source>
        <dbReference type="PROSITE-ProRule" id="PRU01161"/>
    </source>
</evidence>
<dbReference type="Proteomes" id="UP001357485">
    <property type="component" value="Unassembled WGS sequence"/>
</dbReference>
<gene>
    <name evidence="7" type="ORF">LTR16_005355</name>
</gene>
<comment type="caution">
    <text evidence="4">Lacks conserved residue(s) required for the propagation of feature annotation.</text>
</comment>
<comment type="caution">
    <text evidence="7">The sequence shown here is derived from an EMBL/GenBank/DDBJ whole genome shotgun (WGS) entry which is preliminary data.</text>
</comment>
<proteinExistence type="predicted"/>
<feature type="short sequence motif" description="DGA/G" evidence="4">
    <location>
        <begin position="36"/>
        <end position="38"/>
    </location>
</feature>
<reference evidence="7 8" key="1">
    <citation type="submission" date="2023-08" db="EMBL/GenBank/DDBJ databases">
        <title>Black Yeasts Isolated from many extreme environments.</title>
        <authorList>
            <person name="Coleine C."/>
            <person name="Stajich J.E."/>
            <person name="Selbmann L."/>
        </authorList>
    </citation>
    <scope>NUCLEOTIDE SEQUENCE [LARGE SCALE GENOMIC DNA]</scope>
    <source>
        <strain evidence="7 8">CCFEE 536</strain>
    </source>
</reference>
<evidence type="ECO:0000256" key="1">
    <source>
        <dbReference type="ARBA" id="ARBA00022801"/>
    </source>
</evidence>
<keyword evidence="1" id="KW-0378">Hydrolase</keyword>